<name>A0AAD8VZC3_LOLMU</name>
<protein>
    <submittedName>
        <fullName evidence="1">Uncharacterized protein</fullName>
    </submittedName>
</protein>
<dbReference type="AlphaFoldDB" id="A0AAD8VZC3"/>
<gene>
    <name evidence="1" type="ORF">QYE76_001076</name>
</gene>
<comment type="caution">
    <text evidence="1">The sequence shown here is derived from an EMBL/GenBank/DDBJ whole genome shotgun (WGS) entry which is preliminary data.</text>
</comment>
<proteinExistence type="predicted"/>
<evidence type="ECO:0000313" key="1">
    <source>
        <dbReference type="EMBL" id="KAK1626761.1"/>
    </source>
</evidence>
<evidence type="ECO:0000313" key="2">
    <source>
        <dbReference type="Proteomes" id="UP001231189"/>
    </source>
</evidence>
<organism evidence="1 2">
    <name type="scientific">Lolium multiflorum</name>
    <name type="common">Italian ryegrass</name>
    <name type="synonym">Lolium perenne subsp. multiflorum</name>
    <dbReference type="NCBI Taxonomy" id="4521"/>
    <lineage>
        <taxon>Eukaryota</taxon>
        <taxon>Viridiplantae</taxon>
        <taxon>Streptophyta</taxon>
        <taxon>Embryophyta</taxon>
        <taxon>Tracheophyta</taxon>
        <taxon>Spermatophyta</taxon>
        <taxon>Magnoliopsida</taxon>
        <taxon>Liliopsida</taxon>
        <taxon>Poales</taxon>
        <taxon>Poaceae</taxon>
        <taxon>BOP clade</taxon>
        <taxon>Pooideae</taxon>
        <taxon>Poodae</taxon>
        <taxon>Poeae</taxon>
        <taxon>Poeae Chloroplast Group 2 (Poeae type)</taxon>
        <taxon>Loliodinae</taxon>
        <taxon>Loliinae</taxon>
        <taxon>Lolium</taxon>
    </lineage>
</organism>
<sequence>MICMLVYLTRSNASVPGVLILRLWTLRLMPRLVVALAAVPLDPLVVLLSRLSNLAVVSRPSRSPHRADVAALGCAPRAAPSWVCTACGAKAPCQLCGIAGHLASRYHRRFKQDFLGIGNDGRGNDKIESPGTFFLEDGITMVSTCLMPQPPHKLSLAFVLLLHSGTPALVIPPPPLLVGAGLLHIAPGWAVVRCRAVAPDFSCTGYRWAVAPGVTSARAVPVAVACTSIRWGVASGVTSLCAAYLSEWADRSCLVASHTGASLDYCTRGFSSSHAQ</sequence>
<reference evidence="1" key="1">
    <citation type="submission" date="2023-07" db="EMBL/GenBank/DDBJ databases">
        <title>A chromosome-level genome assembly of Lolium multiflorum.</title>
        <authorList>
            <person name="Chen Y."/>
            <person name="Copetti D."/>
            <person name="Kolliker R."/>
            <person name="Studer B."/>
        </authorList>
    </citation>
    <scope>NUCLEOTIDE SEQUENCE</scope>
    <source>
        <strain evidence="1">02402/16</strain>
        <tissue evidence="1">Leaf</tissue>
    </source>
</reference>
<dbReference type="EMBL" id="JAUUTY010000005">
    <property type="protein sequence ID" value="KAK1626761.1"/>
    <property type="molecule type" value="Genomic_DNA"/>
</dbReference>
<dbReference type="Proteomes" id="UP001231189">
    <property type="component" value="Unassembled WGS sequence"/>
</dbReference>
<accession>A0AAD8VZC3</accession>
<keyword evidence="2" id="KW-1185">Reference proteome</keyword>